<reference evidence="2" key="2">
    <citation type="submission" date="2018-06" db="EMBL/GenBank/DDBJ databases">
        <authorList>
            <person name="Zhirakovskaya E."/>
        </authorList>
    </citation>
    <scope>NUCLEOTIDE SEQUENCE</scope>
</reference>
<keyword evidence="3" id="KW-1185">Reference proteome</keyword>
<feature type="compositionally biased region" description="Basic and acidic residues" evidence="1">
    <location>
        <begin position="16"/>
        <end position="46"/>
    </location>
</feature>
<accession>A0A345AWN8</accession>
<proteinExistence type="predicted"/>
<sequence>MDLKNLPDMSAAYQEVQEKAKKLDPVGKEDGDVDNDGDKDSSDKYLMKRRKAIAKAMKNEHHQKDENGKVIEHDVEEEEVKEAYTVTNADKKGNTPAYQNFKKGMKGKDGKPLYKAADHMKENQEIHPDDNVLSPEELEKVAELSRQWDAKMEEGYGMMKGYSKGGEVKAPRMQKGAMAYDGPNKAASEAKDRILAKTKAKREAMKK</sequence>
<feature type="region of interest" description="Disordered" evidence="1">
    <location>
        <begin position="179"/>
        <end position="207"/>
    </location>
</feature>
<organism evidence="2 3">
    <name type="scientific">Cyanophage S-TIM4</name>
    <dbReference type="NCBI Taxonomy" id="1048189"/>
    <lineage>
        <taxon>Viruses</taxon>
        <taxon>Duplodnaviria</taxon>
        <taxon>Heunggongvirae</taxon>
        <taxon>Uroviricota</taxon>
        <taxon>Caudoviricetes</taxon>
        <taxon>Pantevenvirales</taxon>
        <taxon>Kyanoviridae</taxon>
        <taxon>Thaumasvirus</taxon>
        <taxon>Thaumasvirus stim4</taxon>
    </lineage>
</organism>
<name>A0A345AWN8_9CAUD</name>
<evidence type="ECO:0000313" key="2">
    <source>
        <dbReference type="EMBL" id="AXF41321.1"/>
    </source>
</evidence>
<feature type="region of interest" description="Disordered" evidence="1">
    <location>
        <begin position="1"/>
        <end position="113"/>
    </location>
</feature>
<feature type="compositionally biased region" description="Basic and acidic residues" evidence="1">
    <location>
        <begin position="188"/>
        <end position="207"/>
    </location>
</feature>
<evidence type="ECO:0000313" key="3">
    <source>
        <dbReference type="Proteomes" id="UP000257501"/>
    </source>
</evidence>
<dbReference type="Proteomes" id="UP000257501">
    <property type="component" value="Segment"/>
</dbReference>
<dbReference type="RefSeq" id="YP_009806442.1">
    <property type="nucleotide sequence ID" value="NC_048015.1"/>
</dbReference>
<protein>
    <submittedName>
        <fullName evidence="2">Uncharacterized protein</fullName>
    </submittedName>
</protein>
<feature type="compositionally biased region" description="Basic and acidic residues" evidence="1">
    <location>
        <begin position="57"/>
        <end position="73"/>
    </location>
</feature>
<dbReference type="EMBL" id="MH512890">
    <property type="protein sequence ID" value="AXF41321.1"/>
    <property type="molecule type" value="Genomic_DNA"/>
</dbReference>
<dbReference type="KEGG" id="vg:54997300"/>
<reference evidence="2" key="1">
    <citation type="journal article" date="2011" name="Nature">
        <title>Genomic island variability facilitates Prochlorococcus-virus coexistence.</title>
        <authorList>
            <person name="Avrani S."/>
            <person name="Wurtzel O."/>
            <person name="Sharon I."/>
            <person name="Sorek R."/>
            <person name="Lindell D."/>
        </authorList>
    </citation>
    <scope>NUCLEOTIDE SEQUENCE [LARGE SCALE GENOMIC DNA]</scope>
</reference>
<dbReference type="GeneID" id="54997300"/>
<evidence type="ECO:0000256" key="1">
    <source>
        <dbReference type="SAM" id="MobiDB-lite"/>
    </source>
</evidence>
<gene>
    <name evidence="2" type="primary">ORF_185</name>
    <name evidence="2" type="ORF">S-TIM4_ORF_185</name>
</gene>